<proteinExistence type="predicted"/>
<organism evidence="4 5">
    <name type="scientific">Porphyridium purpureum</name>
    <name type="common">Red alga</name>
    <name type="synonym">Porphyridium cruentum</name>
    <dbReference type="NCBI Taxonomy" id="35688"/>
    <lineage>
        <taxon>Eukaryota</taxon>
        <taxon>Rhodophyta</taxon>
        <taxon>Bangiophyceae</taxon>
        <taxon>Porphyridiales</taxon>
        <taxon>Porphyridiaceae</taxon>
        <taxon>Porphyridium</taxon>
    </lineage>
</organism>
<dbReference type="PANTHER" id="PTHR43420:SF47">
    <property type="entry name" value="N-ACETYLTRANSFERASE DOMAIN-CONTAINING PROTEIN"/>
    <property type="match status" value="1"/>
</dbReference>
<dbReference type="PROSITE" id="PS51186">
    <property type="entry name" value="GNAT"/>
    <property type="match status" value="1"/>
</dbReference>
<evidence type="ECO:0000256" key="1">
    <source>
        <dbReference type="ARBA" id="ARBA00022679"/>
    </source>
</evidence>
<accession>A0A5J4YTA6</accession>
<dbReference type="Gene3D" id="3.40.630.30">
    <property type="match status" value="1"/>
</dbReference>
<dbReference type="PANTHER" id="PTHR43420">
    <property type="entry name" value="ACETYLTRANSFERASE"/>
    <property type="match status" value="1"/>
</dbReference>
<keyword evidence="5" id="KW-1185">Reference proteome</keyword>
<feature type="domain" description="N-acetyltransferase" evidence="3">
    <location>
        <begin position="207"/>
        <end position="359"/>
    </location>
</feature>
<dbReference type="InterPro" id="IPR000182">
    <property type="entry name" value="GNAT_dom"/>
</dbReference>
<gene>
    <name evidence="4" type="ORF">FVE85_4037</name>
</gene>
<evidence type="ECO:0000259" key="3">
    <source>
        <dbReference type="PROSITE" id="PS51186"/>
    </source>
</evidence>
<dbReference type="Pfam" id="PF00583">
    <property type="entry name" value="Acetyltransf_1"/>
    <property type="match status" value="1"/>
</dbReference>
<keyword evidence="1" id="KW-0808">Transferase</keyword>
<reference evidence="5" key="1">
    <citation type="journal article" date="2019" name="Nat. Commun.">
        <title>Expansion of phycobilisome linker gene families in mesophilic red algae.</title>
        <authorList>
            <person name="Lee J."/>
            <person name="Kim D."/>
            <person name="Bhattacharya D."/>
            <person name="Yoon H.S."/>
        </authorList>
    </citation>
    <scope>NUCLEOTIDE SEQUENCE [LARGE SCALE GENOMIC DNA]</scope>
    <source>
        <strain evidence="5">CCMP 1328</strain>
    </source>
</reference>
<evidence type="ECO:0000313" key="5">
    <source>
        <dbReference type="Proteomes" id="UP000324585"/>
    </source>
</evidence>
<keyword evidence="2" id="KW-0012">Acyltransferase</keyword>
<evidence type="ECO:0000313" key="4">
    <source>
        <dbReference type="EMBL" id="KAA8494062.1"/>
    </source>
</evidence>
<comment type="caution">
    <text evidence="4">The sequence shown here is derived from an EMBL/GenBank/DDBJ whole genome shotgun (WGS) entry which is preliminary data.</text>
</comment>
<protein>
    <recommendedName>
        <fullName evidence="3">N-acetyltransferase domain-containing protein</fullName>
    </recommendedName>
</protein>
<dbReference type="EMBL" id="VRMN01000005">
    <property type="protein sequence ID" value="KAA8494062.1"/>
    <property type="molecule type" value="Genomic_DNA"/>
</dbReference>
<dbReference type="AlphaFoldDB" id="A0A5J4YTA6"/>
<dbReference type="SUPFAM" id="SSF55729">
    <property type="entry name" value="Acyl-CoA N-acyltransferases (Nat)"/>
    <property type="match status" value="1"/>
</dbReference>
<evidence type="ECO:0000256" key="2">
    <source>
        <dbReference type="ARBA" id="ARBA00023315"/>
    </source>
</evidence>
<dbReference type="InterPro" id="IPR016181">
    <property type="entry name" value="Acyl_CoA_acyltransferase"/>
</dbReference>
<dbReference type="OrthoDB" id="41532at2759"/>
<dbReference type="InterPro" id="IPR050680">
    <property type="entry name" value="YpeA/RimI_acetyltransf"/>
</dbReference>
<sequence length="374" mass="40899">MELRDWSGHMDMGAMLDMENCAGCSAGSRAGSSAFVFVFPASRQAWLGGAPHGVNGKESMGNDVALCSVSKSDSSQRVVARGSFACRMCAPAWNGPPVRAPSAQTAAGSLFVNAPALEKEPRSLRARQGALSVRLARKDELHRVARIRGEAFYSHFDEVILREKQQQLYQGALVRLRRPGTFCLVAVDTLSRNPESGMAHEHVVATVDVSIFDSTGVRVPAVSENSTFPRPFFSSAVATQQRRFAEMIKEKALGTSPAAASSPSAACAHDRQFYVSSMAVCRQARRRGAAKLLLQYIKQLASREHSDRGIFLHVDETNLAAVRLYASAQFSKVADGRISWWMRSLAEDHHTLLMFDPTEPTQSSLTDADMHVQR</sequence>
<dbReference type="GO" id="GO:0016747">
    <property type="term" value="F:acyltransferase activity, transferring groups other than amino-acyl groups"/>
    <property type="evidence" value="ECO:0007669"/>
    <property type="project" value="InterPro"/>
</dbReference>
<dbReference type="CDD" id="cd04301">
    <property type="entry name" value="NAT_SF"/>
    <property type="match status" value="1"/>
</dbReference>
<name>A0A5J4YTA6_PORPP</name>
<dbReference type="Proteomes" id="UP000324585">
    <property type="component" value="Unassembled WGS sequence"/>
</dbReference>